<evidence type="ECO:0000259" key="15">
    <source>
        <dbReference type="PROSITE" id="PS51103"/>
    </source>
</evidence>
<dbReference type="PANTHER" id="PTHR30175:SF1">
    <property type="entry name" value="PTS SYSTEM ARBUTIN-, CELLOBIOSE-, AND SALICIN-SPECIFIC EIIBC COMPONENT-RELATED"/>
    <property type="match status" value="1"/>
</dbReference>
<dbReference type="Gene3D" id="3.30.1360.60">
    <property type="entry name" value="Glucose permease domain IIB"/>
    <property type="match status" value="1"/>
</dbReference>
<keyword evidence="3" id="KW-1003">Cell membrane</keyword>
<dbReference type="PROSITE" id="PS01035">
    <property type="entry name" value="PTS_EIIB_TYPE_1_CYS"/>
    <property type="match status" value="1"/>
</dbReference>
<feature type="active site" description="Phosphocysteine intermediate; for EIIB activity" evidence="11">
    <location>
        <position position="30"/>
    </location>
</feature>
<dbReference type="InterPro" id="IPR003352">
    <property type="entry name" value="PTS_EIIC"/>
</dbReference>
<evidence type="ECO:0000259" key="14">
    <source>
        <dbReference type="PROSITE" id="PS51098"/>
    </source>
</evidence>
<accession>A0A2S0NJA5</accession>
<dbReference type="GO" id="GO:0090563">
    <property type="term" value="F:protein-phosphocysteine-sugar phosphotransferase activity"/>
    <property type="evidence" value="ECO:0007669"/>
    <property type="project" value="TreeGrafter"/>
</dbReference>
<evidence type="ECO:0000256" key="10">
    <source>
        <dbReference type="ARBA" id="ARBA00023136"/>
    </source>
</evidence>
<dbReference type="Pfam" id="PF02378">
    <property type="entry name" value="PTS_EIIC"/>
    <property type="match status" value="1"/>
</dbReference>
<feature type="transmembrane region" description="Helical" evidence="13">
    <location>
        <begin position="120"/>
        <end position="142"/>
    </location>
</feature>
<keyword evidence="10 13" id="KW-0472">Membrane</keyword>
<organism evidence="16 17">
    <name type="scientific">Williamsoniiplasma luminosum</name>
    <dbReference type="NCBI Taxonomy" id="214888"/>
    <lineage>
        <taxon>Bacteria</taxon>
        <taxon>Bacillati</taxon>
        <taxon>Mycoplasmatota</taxon>
        <taxon>Mollicutes</taxon>
        <taxon>Entomoplasmatales</taxon>
        <taxon>Williamsoniiplasma</taxon>
    </lineage>
</organism>
<keyword evidence="2" id="KW-0813">Transport</keyword>
<evidence type="ECO:0000256" key="11">
    <source>
        <dbReference type="PROSITE-ProRule" id="PRU00421"/>
    </source>
</evidence>
<keyword evidence="12" id="KW-0175">Coiled coil</keyword>
<evidence type="ECO:0000256" key="8">
    <source>
        <dbReference type="ARBA" id="ARBA00022777"/>
    </source>
</evidence>
<evidence type="ECO:0000256" key="5">
    <source>
        <dbReference type="ARBA" id="ARBA00022679"/>
    </source>
</evidence>
<evidence type="ECO:0000256" key="3">
    <source>
        <dbReference type="ARBA" id="ARBA00022475"/>
    </source>
</evidence>
<dbReference type="InterPro" id="IPR036878">
    <property type="entry name" value="Glu_permease_IIB"/>
</dbReference>
<dbReference type="EMBL" id="CP027019">
    <property type="protein sequence ID" value="AVP49096.1"/>
    <property type="molecule type" value="Genomic_DNA"/>
</dbReference>
<sequence length="735" mass="82139">MNKHNKHEMLVQNILEKIGGFNNVKDVYHCATRMRLTLHNSSIPVVEELKTITNLKGALWSNGELQLIIGPDVSIVTEIFKKEIAKTPKKNLNEFEIRFENKNIKQNVAWYKRFIKSISAIFGPLIPFLIGVGLLMAFQQLLIRSGLGSDSTIKDAVLGKDYNVFDLVLNIIASTGFKMMGVIALWSTVRYLGGKTPIAIALGLIMVSPIIPIDGIKLFELGSWEIILKPFHSTILAFILIGVVIAYFQKIMEKYLNSTVNFLLNPFLSLFIGGLLAFFVFGPVMGVVESSLLTAFNWFMGLPFGIGALIVGLTWQPLVVLGVHNILFFAAITALGQPGANPSIFLAAAFAAAWAQMGATIGVALRSRKATDKSAAVAAAVPGIISGPTESCIYAVNLPRLIPFITGVLAGGIGAWAIGIFGVGLNNLAGLGGIVGFLAYTDKLVYAIIIDLSAFALGIILTVLLWKEEKNEKTLATITTRTFAKEEFLKSKIDFNANELIHLLEHLKNNKNYEETIQRLEFLKVILEKYDQELTNKINQFITNLQNKNLDKKLINEIIQKAKLIKSEDQSNLNQIYLDIQAELKNLKTLKTELKKYGKSKLVVKNNLEFKLKKLLEKQEDHDAKSFNKNQKLINSNEANQSIVVNSFKNKDSQLDKIQNLETKIKTITTDIENSRLYLSEITEKYYQNFEKQVEKVELIKNKDLSKFKALYFNDIHKLEISEKLINPKVALNQN</sequence>
<feature type="transmembrane region" description="Helical" evidence="13">
    <location>
        <begin position="318"/>
        <end position="337"/>
    </location>
</feature>
<keyword evidence="6" id="KW-0598">Phosphotransferase system</keyword>
<feature type="transmembrane region" description="Helical" evidence="13">
    <location>
        <begin position="198"/>
        <end position="219"/>
    </location>
</feature>
<evidence type="ECO:0000256" key="4">
    <source>
        <dbReference type="ARBA" id="ARBA00022597"/>
    </source>
</evidence>
<proteinExistence type="predicted"/>
<keyword evidence="5" id="KW-0808">Transferase</keyword>
<keyword evidence="9 13" id="KW-1133">Transmembrane helix</keyword>
<feature type="transmembrane region" description="Helical" evidence="13">
    <location>
        <begin position="260"/>
        <end position="281"/>
    </location>
</feature>
<feature type="transmembrane region" description="Helical" evidence="13">
    <location>
        <begin position="293"/>
        <end position="311"/>
    </location>
</feature>
<dbReference type="InterPro" id="IPR001996">
    <property type="entry name" value="PTS_IIB_1"/>
</dbReference>
<keyword evidence="7 13" id="KW-0812">Transmembrane</keyword>
<evidence type="ECO:0000313" key="16">
    <source>
        <dbReference type="EMBL" id="AVP49096.1"/>
    </source>
</evidence>
<reference evidence="17" key="1">
    <citation type="submission" date="2018-02" db="EMBL/GenBank/DDBJ databases">
        <title>Firefly genomes illuminate parallel origins of bioluminescence in beetles.</title>
        <authorList>
            <person name="Fallon T.R."/>
            <person name="Lower S.E.S."/>
            <person name="Behringer M."/>
            <person name="Weng J.-K."/>
        </authorList>
    </citation>
    <scope>NUCLEOTIDE SEQUENCE [LARGE SCALE GENOMIC DNA]</scope>
</reference>
<evidence type="ECO:0000256" key="9">
    <source>
        <dbReference type="ARBA" id="ARBA00022989"/>
    </source>
</evidence>
<feature type="coiled-coil region" evidence="12">
    <location>
        <begin position="503"/>
        <end position="533"/>
    </location>
</feature>
<feature type="transmembrane region" description="Helical" evidence="13">
    <location>
        <begin position="444"/>
        <end position="466"/>
    </location>
</feature>
<feature type="domain" description="PTS EIIC type-1" evidence="15">
    <location>
        <begin position="116"/>
        <end position="477"/>
    </location>
</feature>
<evidence type="ECO:0000256" key="12">
    <source>
        <dbReference type="SAM" id="Coils"/>
    </source>
</evidence>
<dbReference type="PROSITE" id="PS51103">
    <property type="entry name" value="PTS_EIIC_TYPE_1"/>
    <property type="match status" value="1"/>
</dbReference>
<dbReference type="GO" id="GO:0016301">
    <property type="term" value="F:kinase activity"/>
    <property type="evidence" value="ECO:0007669"/>
    <property type="project" value="UniProtKB-KW"/>
</dbReference>
<evidence type="ECO:0000256" key="2">
    <source>
        <dbReference type="ARBA" id="ARBA00022448"/>
    </source>
</evidence>
<dbReference type="GO" id="GO:0008982">
    <property type="term" value="F:protein-N(PI)-phosphohistidine-sugar phosphotransferase activity"/>
    <property type="evidence" value="ECO:0007669"/>
    <property type="project" value="InterPro"/>
</dbReference>
<name>A0A2S0NJA5_9MOLU</name>
<dbReference type="InterPro" id="IPR018113">
    <property type="entry name" value="PTrfase_EIIB_Cys"/>
</dbReference>
<evidence type="ECO:0000256" key="6">
    <source>
        <dbReference type="ARBA" id="ARBA00022683"/>
    </source>
</evidence>
<gene>
    <name evidence="16" type="ORF">C5T88_00655</name>
</gene>
<dbReference type="GO" id="GO:0005886">
    <property type="term" value="C:plasma membrane"/>
    <property type="evidence" value="ECO:0007669"/>
    <property type="project" value="UniProtKB-SubCell"/>
</dbReference>
<dbReference type="InterPro" id="IPR013013">
    <property type="entry name" value="PTS_EIIC_1"/>
</dbReference>
<feature type="domain" description="PTS EIIB type-1" evidence="14">
    <location>
        <begin position="8"/>
        <end position="90"/>
    </location>
</feature>
<keyword evidence="8" id="KW-0418">Kinase</keyword>
<protein>
    <submittedName>
        <fullName evidence="16">PTS sugar transporter subunit IIC</fullName>
    </submittedName>
</protein>
<evidence type="ECO:0000256" key="7">
    <source>
        <dbReference type="ARBA" id="ARBA00022692"/>
    </source>
</evidence>
<dbReference type="PANTHER" id="PTHR30175">
    <property type="entry name" value="PHOSPHOTRANSFERASE SYSTEM TRANSPORT PROTEIN"/>
    <property type="match status" value="1"/>
</dbReference>
<feature type="transmembrane region" description="Helical" evidence="13">
    <location>
        <begin position="231"/>
        <end position="248"/>
    </location>
</feature>
<dbReference type="InterPro" id="IPR050558">
    <property type="entry name" value="PTS_Sugar-Specific_Components"/>
</dbReference>
<evidence type="ECO:0000313" key="17">
    <source>
        <dbReference type="Proteomes" id="UP000239250"/>
    </source>
</evidence>
<dbReference type="Proteomes" id="UP000239250">
    <property type="component" value="Chromosome"/>
</dbReference>
<evidence type="ECO:0000256" key="1">
    <source>
        <dbReference type="ARBA" id="ARBA00004651"/>
    </source>
</evidence>
<dbReference type="PROSITE" id="PS51098">
    <property type="entry name" value="PTS_EIIB_TYPE_1"/>
    <property type="match status" value="1"/>
</dbReference>
<dbReference type="SUPFAM" id="SSF55604">
    <property type="entry name" value="Glucose permease domain IIB"/>
    <property type="match status" value="1"/>
</dbReference>
<dbReference type="AlphaFoldDB" id="A0A2S0NJA5"/>
<dbReference type="RefSeq" id="WP_303662440.1">
    <property type="nucleotide sequence ID" value="NZ_CP027019.1"/>
</dbReference>
<dbReference type="GO" id="GO:0009401">
    <property type="term" value="P:phosphoenolpyruvate-dependent sugar phosphotransferase system"/>
    <property type="evidence" value="ECO:0007669"/>
    <property type="project" value="UniProtKB-KW"/>
</dbReference>
<feature type="transmembrane region" description="Helical" evidence="13">
    <location>
        <begin position="401"/>
        <end position="424"/>
    </location>
</feature>
<comment type="subcellular location">
    <subcellularLocation>
        <location evidence="1">Cell membrane</location>
        <topology evidence="1">Multi-pass membrane protein</topology>
    </subcellularLocation>
</comment>
<dbReference type="Pfam" id="PF00367">
    <property type="entry name" value="PTS_EIIB"/>
    <property type="match status" value="1"/>
</dbReference>
<evidence type="ECO:0000256" key="13">
    <source>
        <dbReference type="SAM" id="Phobius"/>
    </source>
</evidence>
<feature type="transmembrane region" description="Helical" evidence="13">
    <location>
        <begin position="162"/>
        <end position="186"/>
    </location>
</feature>
<feature type="transmembrane region" description="Helical" evidence="13">
    <location>
        <begin position="343"/>
        <end position="365"/>
    </location>
</feature>
<keyword evidence="4 16" id="KW-0762">Sugar transport</keyword>